<evidence type="ECO:0000256" key="5">
    <source>
        <dbReference type="ARBA" id="ARBA00022692"/>
    </source>
</evidence>
<dbReference type="SMART" id="SM00369">
    <property type="entry name" value="LRR_TYP"/>
    <property type="match status" value="8"/>
</dbReference>
<evidence type="ECO:0000256" key="9">
    <source>
        <dbReference type="ARBA" id="ARBA00023136"/>
    </source>
</evidence>
<evidence type="ECO:0000313" key="15">
    <source>
        <dbReference type="Proteomes" id="UP001151760"/>
    </source>
</evidence>
<evidence type="ECO:0000256" key="11">
    <source>
        <dbReference type="SAM" id="Phobius"/>
    </source>
</evidence>
<evidence type="ECO:0000256" key="1">
    <source>
        <dbReference type="ARBA" id="ARBA00004251"/>
    </source>
</evidence>
<evidence type="ECO:0000256" key="4">
    <source>
        <dbReference type="ARBA" id="ARBA00022614"/>
    </source>
</evidence>
<comment type="subcellular location">
    <subcellularLocation>
        <location evidence="1">Cell membrane</location>
        <topology evidence="1">Single-pass type I membrane protein</topology>
    </subcellularLocation>
</comment>
<evidence type="ECO:0000313" key="14">
    <source>
        <dbReference type="EMBL" id="GJT98192.1"/>
    </source>
</evidence>
<keyword evidence="5 11" id="KW-0812">Transmembrane</keyword>
<dbReference type="PRINTS" id="PR00019">
    <property type="entry name" value="LEURICHRPT"/>
</dbReference>
<evidence type="ECO:0000256" key="2">
    <source>
        <dbReference type="ARBA" id="ARBA00009592"/>
    </source>
</evidence>
<keyword evidence="10" id="KW-0325">Glycoprotein</keyword>
<dbReference type="EMBL" id="BQNB010020651">
    <property type="protein sequence ID" value="GJT98192.1"/>
    <property type="molecule type" value="Genomic_DNA"/>
</dbReference>
<keyword evidence="8 11" id="KW-1133">Transmembrane helix</keyword>
<dbReference type="InterPro" id="IPR001611">
    <property type="entry name" value="Leu-rich_rpt"/>
</dbReference>
<keyword evidence="3" id="KW-1003">Cell membrane</keyword>
<dbReference type="Pfam" id="PF00560">
    <property type="entry name" value="LRR_1"/>
    <property type="match status" value="10"/>
</dbReference>
<keyword evidence="7" id="KW-0677">Repeat</keyword>
<evidence type="ECO:0000256" key="7">
    <source>
        <dbReference type="ARBA" id="ARBA00022737"/>
    </source>
</evidence>
<dbReference type="PANTHER" id="PTHR48063:SF103">
    <property type="entry name" value="LEUCINE-RICH RECEPTOR-LIKE KINASE FAMILY PROTEIN"/>
    <property type="match status" value="1"/>
</dbReference>
<feature type="chain" id="PRO_5046024082" evidence="12">
    <location>
        <begin position="31"/>
        <end position="984"/>
    </location>
</feature>
<evidence type="ECO:0000256" key="10">
    <source>
        <dbReference type="ARBA" id="ARBA00023180"/>
    </source>
</evidence>
<comment type="caution">
    <text evidence="14">The sequence shown here is derived from an EMBL/GenBank/DDBJ whole genome shotgun (WGS) entry which is preliminary data.</text>
</comment>
<keyword evidence="6 12" id="KW-0732">Signal</keyword>
<organism evidence="14 15">
    <name type="scientific">Tanacetum coccineum</name>
    <dbReference type="NCBI Taxonomy" id="301880"/>
    <lineage>
        <taxon>Eukaryota</taxon>
        <taxon>Viridiplantae</taxon>
        <taxon>Streptophyta</taxon>
        <taxon>Embryophyta</taxon>
        <taxon>Tracheophyta</taxon>
        <taxon>Spermatophyta</taxon>
        <taxon>Magnoliopsida</taxon>
        <taxon>eudicotyledons</taxon>
        <taxon>Gunneridae</taxon>
        <taxon>Pentapetalae</taxon>
        <taxon>asterids</taxon>
        <taxon>campanulids</taxon>
        <taxon>Asterales</taxon>
        <taxon>Asteraceae</taxon>
        <taxon>Asteroideae</taxon>
        <taxon>Anthemideae</taxon>
        <taxon>Anthemidinae</taxon>
        <taxon>Tanacetum</taxon>
    </lineage>
</organism>
<evidence type="ECO:0000256" key="3">
    <source>
        <dbReference type="ARBA" id="ARBA00022475"/>
    </source>
</evidence>
<reference evidence="14" key="2">
    <citation type="submission" date="2022-01" db="EMBL/GenBank/DDBJ databases">
        <authorList>
            <person name="Yamashiro T."/>
            <person name="Shiraishi A."/>
            <person name="Satake H."/>
            <person name="Nakayama K."/>
        </authorList>
    </citation>
    <scope>NUCLEOTIDE SEQUENCE</scope>
</reference>
<sequence length="984" mass="109416">MRENIYFHFMHTLVLFNLSLVLLLFNATTAFTISHHQLVAAAGGDANTCIDKERQALLDFQDQLRQLGELIGSWTPEEDYDCCEISLSLLNLTYLNYLDLSRNSLYGTIPESIGSMTRLTYLDLGQNQLTGSIPDSIGNMAHLTHLDLSQNQLTGTIPEYIGNMTQLIHLDLGQNSLHGTIPKSIVNLTNITFLNLGENNFCGTIPMSVGSLTKLTHLGLSQISVYGAILPEFGNLANLVSLSLTIPSVENLDWLSSLSKLNDLNLDGSSLAKPNNLVDVIIGLQNLSSLSLRGCDLSQGMHLYSSSANSSSSVADLYLDNSNLNSSMFPWLCPLMGNNLAFLHISGNKFDGKLSDFLNSLSACTSSVNKLFALDASSNQFTGSLSDEIQSFSNLEELNLASNQLDGTINDKLWQLINLQHVDLSFNRLRGRISELTQVSHVPWLKLSNNLIEGFPFTGNWKELSYIDLRYNKLGPRFPEGIKTLNGLLIHLDLSNNNISDTFPTSAGNKCSLSLNGYFNLSFNNMSGKLPDFQSNVDLKIVDLSSNNFHGRVPVFPAYISYLDLSRNKFHGRISFLCHLYERLEFLDLSNNSLTGPLPDCLRNFTTLRVLNLGHNFLSGKLPPSIRYLSQLEMLCLYNNSFSGKLHSYLKNCTKLSLLDLGANKFSGNVPVWIGENLPSLYVLNLRSNNLFGNIPLQICHLITLQILDLSKNNLHGTIPPCVNNLTAMVQKRLFVKNNVHQFHVALLEGGLFGYREMVYNSYFDHLMIEWQGKVSEFSSILGLVKTIDLSSNNLTGKIPYELTDLHGLLVLDLSNNTLVGEIPRDIGQMKELLTLNLSRNFFSGKIPSSMSQIARLDHLDVSYNNLSGKVPSGTQLQSFPPEWFTGNVALCGPPVKKCLKDEDLGVPPVGDSDGDAESTDELQRWFYIGGATGFTTAFWIACSALLFNRRLRHAFFRLHDCLKDWVYVKVLVFVAKLQRVARA</sequence>
<dbReference type="Gene3D" id="3.80.10.10">
    <property type="entry name" value="Ribonuclease Inhibitor"/>
    <property type="match status" value="3"/>
</dbReference>
<dbReference type="InterPro" id="IPR032675">
    <property type="entry name" value="LRR_dom_sf"/>
</dbReference>
<feature type="transmembrane region" description="Helical" evidence="11">
    <location>
        <begin position="926"/>
        <end position="948"/>
    </location>
</feature>
<keyword evidence="9 11" id="KW-0472">Membrane</keyword>
<dbReference type="InterPro" id="IPR046956">
    <property type="entry name" value="RLP23-like"/>
</dbReference>
<dbReference type="SUPFAM" id="SSF52058">
    <property type="entry name" value="L domain-like"/>
    <property type="match status" value="2"/>
</dbReference>
<dbReference type="SUPFAM" id="SSF52047">
    <property type="entry name" value="RNI-like"/>
    <property type="match status" value="1"/>
</dbReference>
<evidence type="ECO:0000259" key="13">
    <source>
        <dbReference type="Pfam" id="PF23598"/>
    </source>
</evidence>
<dbReference type="InterPro" id="IPR003591">
    <property type="entry name" value="Leu-rich_rpt_typical-subtyp"/>
</dbReference>
<dbReference type="InterPro" id="IPR055414">
    <property type="entry name" value="LRR_R13L4/SHOC2-like"/>
</dbReference>
<feature type="domain" description="Disease resistance R13L4/SHOC-2-like LRR" evidence="13">
    <location>
        <begin position="147"/>
        <end position="348"/>
    </location>
</feature>
<evidence type="ECO:0000256" key="8">
    <source>
        <dbReference type="ARBA" id="ARBA00022989"/>
    </source>
</evidence>
<name>A0ABQ5IDH1_9ASTR</name>
<protein>
    <submittedName>
        <fullName evidence="14">Leucine-rich repeat-containing protein</fullName>
    </submittedName>
</protein>
<keyword evidence="4" id="KW-0433">Leucine-rich repeat</keyword>
<dbReference type="Proteomes" id="UP001151760">
    <property type="component" value="Unassembled WGS sequence"/>
</dbReference>
<dbReference type="SMART" id="SM00365">
    <property type="entry name" value="LRR_SD22"/>
    <property type="match status" value="7"/>
</dbReference>
<keyword evidence="15" id="KW-1185">Reference proteome</keyword>
<dbReference type="Pfam" id="PF23598">
    <property type="entry name" value="LRR_14"/>
    <property type="match status" value="1"/>
</dbReference>
<dbReference type="PANTHER" id="PTHR48063">
    <property type="entry name" value="LRR RECEPTOR-LIKE KINASE"/>
    <property type="match status" value="1"/>
</dbReference>
<reference evidence="14" key="1">
    <citation type="journal article" date="2022" name="Int. J. Mol. Sci.">
        <title>Draft Genome of Tanacetum Coccineum: Genomic Comparison of Closely Related Tanacetum-Family Plants.</title>
        <authorList>
            <person name="Yamashiro T."/>
            <person name="Shiraishi A."/>
            <person name="Nakayama K."/>
            <person name="Satake H."/>
        </authorList>
    </citation>
    <scope>NUCLEOTIDE SEQUENCE</scope>
</reference>
<gene>
    <name evidence="14" type="ORF">Tco_1093710</name>
</gene>
<evidence type="ECO:0000256" key="6">
    <source>
        <dbReference type="ARBA" id="ARBA00022729"/>
    </source>
</evidence>
<evidence type="ECO:0000256" key="12">
    <source>
        <dbReference type="SAM" id="SignalP"/>
    </source>
</evidence>
<feature type="signal peptide" evidence="12">
    <location>
        <begin position="1"/>
        <end position="30"/>
    </location>
</feature>
<comment type="similarity">
    <text evidence="2">Belongs to the RLP family.</text>
</comment>
<proteinExistence type="inferred from homology"/>
<accession>A0ABQ5IDH1</accession>